<protein>
    <recommendedName>
        <fullName evidence="2">t-SNARE coiled-coil homology domain-containing protein</fullName>
    </recommendedName>
</protein>
<dbReference type="PROSITE" id="PS50192">
    <property type="entry name" value="T_SNARE"/>
    <property type="match status" value="1"/>
</dbReference>
<dbReference type="Gene3D" id="3.90.20.10">
    <property type="match status" value="1"/>
</dbReference>
<keyword evidence="4" id="KW-1185">Reference proteome</keyword>
<dbReference type="Proteomes" id="UP001470230">
    <property type="component" value="Unassembled WGS sequence"/>
</dbReference>
<reference evidence="3 4" key="1">
    <citation type="submission" date="2024-04" db="EMBL/GenBank/DDBJ databases">
        <title>Tritrichomonas musculus Genome.</title>
        <authorList>
            <person name="Alves-Ferreira E."/>
            <person name="Grigg M."/>
            <person name="Lorenzi H."/>
            <person name="Galac M."/>
        </authorList>
    </citation>
    <scope>NUCLEOTIDE SEQUENCE [LARGE SCALE GENOMIC DNA]</scope>
    <source>
        <strain evidence="3 4">EAF2021</strain>
    </source>
</reference>
<accession>A0ABR2GPX9</accession>
<dbReference type="InterPro" id="IPR000727">
    <property type="entry name" value="T_SNARE_dom"/>
</dbReference>
<dbReference type="Gene3D" id="1.20.5.2280">
    <property type="match status" value="1"/>
</dbReference>
<organism evidence="3 4">
    <name type="scientific">Tritrichomonas musculus</name>
    <dbReference type="NCBI Taxonomy" id="1915356"/>
    <lineage>
        <taxon>Eukaryota</taxon>
        <taxon>Metamonada</taxon>
        <taxon>Parabasalia</taxon>
        <taxon>Tritrichomonadida</taxon>
        <taxon>Tritrichomonadidae</taxon>
        <taxon>Tritrichomonas</taxon>
    </lineage>
</organism>
<evidence type="ECO:0000256" key="1">
    <source>
        <dbReference type="SAM" id="MobiDB-lite"/>
    </source>
</evidence>
<sequence>MLILVFLHILARSEVNDHISDDSNENETQERTEEHSPELQGKAKYYQQQQQEIQIFESSKHYNASKVNTPTQDSTEINGTDYNNTDHNSTNNESNYTDHNSTNNESNYTDHNSTNNESNSTDQDQHLGKVGKLIESYFDKLDSRFNDIDERFNAIDERFNDIDERFNDIDERFNDIDERFNDIDERFNDIDNKFDDIDKKFDDIDERFNDIDKKFDDIDERFNSIDTRLDDISKQINTNYMIQNGEFSKNSSYNSTGIIQIYPKSDDGNAFASGNLVRIGAILFFSTCRHVIKTAKGLIRIIKLIKLYKGPVLVPEGPIYIFNIANYSYDYALIKINLTAYNNTDELFSRAATISNSSAVLSEIVRGITYRDVNLVYIQGQIVEVEYNYANIFQTDCGGTHGFSGSGYFDEHGKLKVIHKGGGYFLGEDELTDSSEFEISFFNKSNAPLLNSIKKAYNVCSKANTSDNESMNYCFGNVSSSISIHARNPRTMVLDASQLYNLFSNTTKNTIEVRQNDILKKINGKYELIKRDA</sequence>
<feature type="domain" description="T-SNARE coiled-coil homology" evidence="2">
    <location>
        <begin position="170"/>
        <end position="232"/>
    </location>
</feature>
<name>A0ABR2GPX9_9EUKA</name>
<gene>
    <name evidence="3" type="ORF">M9Y10_040544</name>
</gene>
<feature type="region of interest" description="Disordered" evidence="1">
    <location>
        <begin position="18"/>
        <end position="48"/>
    </location>
</feature>
<evidence type="ECO:0000313" key="4">
    <source>
        <dbReference type="Proteomes" id="UP001470230"/>
    </source>
</evidence>
<dbReference type="SUPFAM" id="SSF57997">
    <property type="entry name" value="Tropomyosin"/>
    <property type="match status" value="1"/>
</dbReference>
<feature type="region of interest" description="Disordered" evidence="1">
    <location>
        <begin position="61"/>
        <end position="126"/>
    </location>
</feature>
<comment type="caution">
    <text evidence="3">The sequence shown here is derived from an EMBL/GenBank/DDBJ whole genome shotgun (WGS) entry which is preliminary data.</text>
</comment>
<evidence type="ECO:0000259" key="2">
    <source>
        <dbReference type="PROSITE" id="PS50192"/>
    </source>
</evidence>
<feature type="compositionally biased region" description="Basic and acidic residues" evidence="1">
    <location>
        <begin position="28"/>
        <end position="37"/>
    </location>
</feature>
<evidence type="ECO:0000313" key="3">
    <source>
        <dbReference type="EMBL" id="KAK8835726.1"/>
    </source>
</evidence>
<dbReference type="EMBL" id="JAPFFF010000075">
    <property type="protein sequence ID" value="KAK8835726.1"/>
    <property type="molecule type" value="Genomic_DNA"/>
</dbReference>
<proteinExistence type="predicted"/>
<dbReference type="SUPFAM" id="SSF50494">
    <property type="entry name" value="Trypsin-like serine proteases"/>
    <property type="match status" value="1"/>
</dbReference>
<feature type="compositionally biased region" description="Polar residues" evidence="1">
    <location>
        <begin position="61"/>
        <end position="122"/>
    </location>
</feature>
<dbReference type="InterPro" id="IPR009003">
    <property type="entry name" value="Peptidase_S1_PA"/>
</dbReference>